<protein>
    <recommendedName>
        <fullName evidence="5">DUF3617 family protein</fullName>
    </recommendedName>
</protein>
<feature type="compositionally biased region" description="Basic and acidic residues" evidence="1">
    <location>
        <begin position="215"/>
        <end position="231"/>
    </location>
</feature>
<evidence type="ECO:0000256" key="1">
    <source>
        <dbReference type="SAM" id="MobiDB-lite"/>
    </source>
</evidence>
<evidence type="ECO:0000313" key="3">
    <source>
        <dbReference type="EMBL" id="AEP09792.1"/>
    </source>
</evidence>
<dbReference type="KEGG" id="mai:MICA_1474"/>
<feature type="region of interest" description="Disordered" evidence="1">
    <location>
        <begin position="196"/>
        <end position="231"/>
    </location>
</feature>
<organism evidence="3 4">
    <name type="scientific">Micavibrio aeruginosavorus (strain ARL-13)</name>
    <dbReference type="NCBI Taxonomy" id="856793"/>
    <lineage>
        <taxon>Bacteria</taxon>
        <taxon>Pseudomonadati</taxon>
        <taxon>Bdellovibrionota</taxon>
        <taxon>Bdellovibrionia</taxon>
        <taxon>Bdellovibrionales</taxon>
        <taxon>Pseudobdellovibrionaceae</taxon>
        <taxon>Micavibrio</taxon>
    </lineage>
</organism>
<dbReference type="EMBL" id="CP002382">
    <property type="protein sequence ID" value="AEP09792.1"/>
    <property type="molecule type" value="Genomic_DNA"/>
</dbReference>
<accession>G2KNE4</accession>
<evidence type="ECO:0000256" key="2">
    <source>
        <dbReference type="SAM" id="SignalP"/>
    </source>
</evidence>
<proteinExistence type="predicted"/>
<gene>
    <name evidence="3" type="ordered locus">MICA_1474</name>
</gene>
<dbReference type="Proteomes" id="UP000009286">
    <property type="component" value="Chromosome"/>
</dbReference>
<reference evidence="3 4" key="1">
    <citation type="journal article" date="2011" name="BMC Genomics">
        <title>Genomic insights into an obligate epibiotic bacterial predator: Micavibrio aeruginosavorus ARL-13.</title>
        <authorList>
            <person name="Wang Z."/>
            <person name="Kadouri D."/>
            <person name="Wu M."/>
        </authorList>
    </citation>
    <scope>NUCLEOTIDE SEQUENCE [LARGE SCALE GENOMIC DNA]</scope>
    <source>
        <strain evidence="3 4">ARL-13</strain>
    </source>
</reference>
<evidence type="ECO:0000313" key="4">
    <source>
        <dbReference type="Proteomes" id="UP000009286"/>
    </source>
</evidence>
<keyword evidence="2" id="KW-0732">Signal</keyword>
<name>G2KNE4_MICAA</name>
<feature type="signal peptide" evidence="2">
    <location>
        <begin position="1"/>
        <end position="44"/>
    </location>
</feature>
<sequence>MKRLNQQNTSSRRKPGSSWACLKKIPAFAGMTMLLGLATAPAIAADYTFAPNGCEFAMTFPEQPTSAERCDPAAPTQCTHSSVFVKVYGMDSSMRVTATCSPAEDNMLKRYSGDVMRFTLESMAKGNAKTYETGFNDLGTAKQAILLGSTPNDHDGEDVYMAQLWIGEKSVLTIEGVLTGVQTPDSDSTFTGIMKSIRTAPTKATATKADEETENKDKKEDKAEPEEPTKE</sequence>
<dbReference type="STRING" id="856793.MICA_1474"/>
<evidence type="ECO:0008006" key="5">
    <source>
        <dbReference type="Google" id="ProtNLM"/>
    </source>
</evidence>
<dbReference type="HOGENOM" id="CLU_104583_0_0_5"/>
<keyword evidence="4" id="KW-1185">Reference proteome</keyword>
<feature type="chain" id="PRO_5003432651" description="DUF3617 family protein" evidence="2">
    <location>
        <begin position="45"/>
        <end position="231"/>
    </location>
</feature>
<dbReference type="AlphaFoldDB" id="G2KNE4"/>